<evidence type="ECO:0000256" key="5">
    <source>
        <dbReference type="ARBA" id="ARBA00023136"/>
    </source>
</evidence>
<comment type="caution">
    <text evidence="7">The sequence shown here is derived from an EMBL/GenBank/DDBJ whole genome shotgun (WGS) entry which is preliminary data.</text>
</comment>
<keyword evidence="5 6" id="KW-0472">Membrane</keyword>
<dbReference type="Proteomes" id="UP000189370">
    <property type="component" value="Unassembled WGS sequence"/>
</dbReference>
<feature type="transmembrane region" description="Helical" evidence="6">
    <location>
        <begin position="40"/>
        <end position="60"/>
    </location>
</feature>
<keyword evidence="2" id="KW-0813">Transport</keyword>
<organism evidence="7 8">
    <name type="scientific">Natrinema saccharevitans</name>
    <dbReference type="NCBI Taxonomy" id="301967"/>
    <lineage>
        <taxon>Archaea</taxon>
        <taxon>Methanobacteriati</taxon>
        <taxon>Methanobacteriota</taxon>
        <taxon>Stenosarchaea group</taxon>
        <taxon>Halobacteria</taxon>
        <taxon>Halobacteriales</taxon>
        <taxon>Natrialbaceae</taxon>
        <taxon>Natrinema</taxon>
    </lineage>
</organism>
<dbReference type="NCBIfam" id="NF037979">
    <property type="entry name" value="Na_transp"/>
    <property type="match status" value="1"/>
</dbReference>
<proteinExistence type="predicted"/>
<feature type="transmembrane region" description="Helical" evidence="6">
    <location>
        <begin position="274"/>
        <end position="293"/>
    </location>
</feature>
<keyword evidence="3 6" id="KW-0812">Transmembrane</keyword>
<dbReference type="GO" id="GO:0005524">
    <property type="term" value="F:ATP binding"/>
    <property type="evidence" value="ECO:0007669"/>
    <property type="project" value="UniProtKB-KW"/>
</dbReference>
<comment type="subcellular location">
    <subcellularLocation>
        <location evidence="1">Membrane</location>
        <topology evidence="1">Multi-pass membrane protein</topology>
    </subcellularLocation>
</comment>
<dbReference type="InterPro" id="IPR037272">
    <property type="entry name" value="SNS_sf"/>
</dbReference>
<dbReference type="SUPFAM" id="SSF161070">
    <property type="entry name" value="SNF-like"/>
    <property type="match status" value="1"/>
</dbReference>
<evidence type="ECO:0000313" key="7">
    <source>
        <dbReference type="EMBL" id="OLZ41260.1"/>
    </source>
</evidence>
<dbReference type="PANTHER" id="PTHR42948">
    <property type="entry name" value="TRANSPORTER"/>
    <property type="match status" value="1"/>
</dbReference>
<dbReference type="PANTHER" id="PTHR42948:SF1">
    <property type="entry name" value="TRANSPORTER"/>
    <property type="match status" value="1"/>
</dbReference>
<evidence type="ECO:0000313" key="8">
    <source>
        <dbReference type="Proteomes" id="UP000189370"/>
    </source>
</evidence>
<feature type="transmembrane region" description="Helical" evidence="6">
    <location>
        <begin position="378"/>
        <end position="396"/>
    </location>
</feature>
<dbReference type="STRING" id="301967.A6E15_09785"/>
<feature type="transmembrane region" description="Helical" evidence="6">
    <location>
        <begin position="139"/>
        <end position="157"/>
    </location>
</feature>
<dbReference type="PROSITE" id="PS50267">
    <property type="entry name" value="NA_NEUROTRAN_SYMP_3"/>
    <property type="match status" value="1"/>
</dbReference>
<evidence type="ECO:0000256" key="4">
    <source>
        <dbReference type="ARBA" id="ARBA00022989"/>
    </source>
</evidence>
<feature type="transmembrane region" description="Helical" evidence="6">
    <location>
        <begin position="216"/>
        <end position="236"/>
    </location>
</feature>
<dbReference type="Pfam" id="PF00209">
    <property type="entry name" value="SNF"/>
    <property type="match status" value="2"/>
</dbReference>
<dbReference type="RefSeq" id="WP_076145913.1">
    <property type="nucleotide sequence ID" value="NZ_LWLN01000001.1"/>
</dbReference>
<dbReference type="InterPro" id="IPR000175">
    <property type="entry name" value="Na/ntran_symport"/>
</dbReference>
<evidence type="ECO:0000256" key="1">
    <source>
        <dbReference type="ARBA" id="ARBA00004141"/>
    </source>
</evidence>
<feature type="transmembrane region" description="Helical" evidence="6">
    <location>
        <begin position="169"/>
        <end position="196"/>
    </location>
</feature>
<keyword evidence="7" id="KW-0547">Nucleotide-binding</keyword>
<evidence type="ECO:0000256" key="3">
    <source>
        <dbReference type="ARBA" id="ARBA00022692"/>
    </source>
</evidence>
<feature type="transmembrane region" description="Helical" evidence="6">
    <location>
        <begin position="305"/>
        <end position="334"/>
    </location>
</feature>
<dbReference type="OrthoDB" id="99721at2157"/>
<dbReference type="PRINTS" id="PR00176">
    <property type="entry name" value="NANEUSMPORT"/>
</dbReference>
<evidence type="ECO:0000256" key="2">
    <source>
        <dbReference type="ARBA" id="ARBA00022448"/>
    </source>
</evidence>
<dbReference type="CDD" id="cd10336">
    <property type="entry name" value="SLC6sbd_Tyt1-Like"/>
    <property type="match status" value="1"/>
</dbReference>
<evidence type="ECO:0000256" key="6">
    <source>
        <dbReference type="SAM" id="Phobius"/>
    </source>
</evidence>
<protein>
    <submittedName>
        <fullName evidence="7">Daunorubicin ABC transporter ATP-binding protein</fullName>
    </submittedName>
</protein>
<accession>A0A1S8AWU2</accession>
<dbReference type="EMBL" id="LWLN01000001">
    <property type="protein sequence ID" value="OLZ41260.1"/>
    <property type="molecule type" value="Genomic_DNA"/>
</dbReference>
<feature type="transmembrane region" description="Helical" evidence="6">
    <location>
        <begin position="248"/>
        <end position="268"/>
    </location>
</feature>
<sequence length="449" mass="47087">MAERETWATRAGFILAAVGSAVGLGNVWRFPYQVGEFGGAAFLVVYLALIAVIGFPVILVEFTVGRYTDRNPVGALKQIGTGSWQRIGWVFVLAGFVILSYYSVIAGWVLQYTVYGLQGNYAADGAAQFGATTGGMTSVLTHAIFMAAVIAVVGFGIRRGIEFSVKLMVPAIIILLVGLAVYAGTLSSAGEAYAYYLSPDLGTIAANWTDILPAAAAQAFFTLSLGMGVMITYASYLGEDRNLAKDAVIIVGLDTAIAFTVGLVAFPVLFSGDLAVADIVAIGDGPGFIFIALSQAFSNIPFGSVLGAVFFGTVTIAALSSAISIMEVVVSYLIDERDVDRVPATLLLGTAIFLVGAPVAYDGSLSWLTVYDELANNILLILGALLLSIYIGWVQTDIGLEELGKGIRNLGGWGTAWIWALRVPVVVTLVVILGLNAIGAYEAISGILG</sequence>
<feature type="transmembrane region" description="Helical" evidence="6">
    <location>
        <begin position="7"/>
        <end position="28"/>
    </location>
</feature>
<feature type="transmembrane region" description="Helical" evidence="6">
    <location>
        <begin position="346"/>
        <end position="371"/>
    </location>
</feature>
<reference evidence="8" key="1">
    <citation type="submission" date="2016-04" db="EMBL/GenBank/DDBJ databases">
        <authorList>
            <person name="Chen S.-C."/>
            <person name="Lai M.-C."/>
        </authorList>
    </citation>
    <scope>NUCLEOTIDE SEQUENCE [LARGE SCALE GENOMIC DNA]</scope>
    <source>
        <strain evidence="8">AB14</strain>
    </source>
</reference>
<dbReference type="AlphaFoldDB" id="A0A1S8AWU2"/>
<keyword evidence="8" id="KW-1185">Reference proteome</keyword>
<gene>
    <name evidence="7" type="ORF">A6E15_09785</name>
</gene>
<feature type="transmembrane region" description="Helical" evidence="6">
    <location>
        <begin position="416"/>
        <end position="438"/>
    </location>
</feature>
<keyword evidence="7" id="KW-0067">ATP-binding</keyword>
<name>A0A1S8AWU2_9EURY</name>
<keyword evidence="4 6" id="KW-1133">Transmembrane helix</keyword>
<feature type="transmembrane region" description="Helical" evidence="6">
    <location>
        <begin position="87"/>
        <end position="110"/>
    </location>
</feature>
<dbReference type="InterPro" id="IPR047218">
    <property type="entry name" value="YocR/YhdH-like"/>
</dbReference>
<dbReference type="GO" id="GO:0016020">
    <property type="term" value="C:membrane"/>
    <property type="evidence" value="ECO:0007669"/>
    <property type="project" value="UniProtKB-SubCell"/>
</dbReference>